<keyword evidence="3" id="KW-0489">Methyltransferase</keyword>
<dbReference type="InterPro" id="IPR029063">
    <property type="entry name" value="SAM-dependent_MTases_sf"/>
</dbReference>
<accession>A0A9P9A251</accession>
<dbReference type="SUPFAM" id="SSF53335">
    <property type="entry name" value="S-adenosyl-L-methionine-dependent methyltransferases"/>
    <property type="match status" value="1"/>
</dbReference>
<evidence type="ECO:0000313" key="3">
    <source>
        <dbReference type="EMBL" id="KAH6660316.1"/>
    </source>
</evidence>
<proteinExistence type="inferred from homology"/>
<comment type="similarity">
    <text evidence="1">Belongs to the methyltransferase superfamily. LaeA methyltransferase family.</text>
</comment>
<dbReference type="RefSeq" id="XP_045964447.1">
    <property type="nucleotide sequence ID" value="XM_046099236.1"/>
</dbReference>
<dbReference type="Proteomes" id="UP000758603">
    <property type="component" value="Unassembled WGS sequence"/>
</dbReference>
<feature type="domain" description="Methyltransferase type 11" evidence="2">
    <location>
        <begin position="80"/>
        <end position="166"/>
    </location>
</feature>
<evidence type="ECO:0000259" key="2">
    <source>
        <dbReference type="Pfam" id="PF08241"/>
    </source>
</evidence>
<keyword evidence="3" id="KW-0808">Transferase</keyword>
<evidence type="ECO:0000313" key="4">
    <source>
        <dbReference type="Proteomes" id="UP000758603"/>
    </source>
</evidence>
<dbReference type="Pfam" id="PF08241">
    <property type="entry name" value="Methyltransf_11"/>
    <property type="match status" value="1"/>
</dbReference>
<protein>
    <submittedName>
        <fullName evidence="3">S-adenosyl-L-methionine-dependent methyltransferase</fullName>
    </submittedName>
</protein>
<sequence length="290" mass="32050">MPAPDDSEAPPMANSHFQDYAAIYEKFAGSTSSKLAAAALTRLPLSKYTADSHILDSACGPGIVTKLFLAPTPSYISTTALPLSSAPRVTGIDVAAGMVSQYLKQMDAMGLSTATAFVHDAVDLSCFQDAEFDAVVMNLGIFTLSDPIHGAREMNRVLKPGGHIVVTTWKYARAQTLLQQVVAAIRPEQQNQALPVHSEWKSKEKIISVLKEGGFEEDRMEIWAEDVNWNAGSVDEIVEFLSAPLWTDRIWKDWSEDQKARWKVEIVKQMSEEEKATASIKMVGWLVWFN</sequence>
<dbReference type="PANTHER" id="PTHR43591">
    <property type="entry name" value="METHYLTRANSFERASE"/>
    <property type="match status" value="1"/>
</dbReference>
<dbReference type="OrthoDB" id="2013972at2759"/>
<reference evidence="3" key="1">
    <citation type="journal article" date="2021" name="Nat. Commun.">
        <title>Genetic determinants of endophytism in the Arabidopsis root mycobiome.</title>
        <authorList>
            <person name="Mesny F."/>
            <person name="Miyauchi S."/>
            <person name="Thiergart T."/>
            <person name="Pickel B."/>
            <person name="Atanasova L."/>
            <person name="Karlsson M."/>
            <person name="Huettel B."/>
            <person name="Barry K.W."/>
            <person name="Haridas S."/>
            <person name="Chen C."/>
            <person name="Bauer D."/>
            <person name="Andreopoulos W."/>
            <person name="Pangilinan J."/>
            <person name="LaButti K."/>
            <person name="Riley R."/>
            <person name="Lipzen A."/>
            <person name="Clum A."/>
            <person name="Drula E."/>
            <person name="Henrissat B."/>
            <person name="Kohler A."/>
            <person name="Grigoriev I.V."/>
            <person name="Martin F.M."/>
            <person name="Hacquard S."/>
        </authorList>
    </citation>
    <scope>NUCLEOTIDE SEQUENCE</scope>
    <source>
        <strain evidence="3">MPI-SDFR-AT-0073</strain>
    </source>
</reference>
<organism evidence="3 4">
    <name type="scientific">Truncatella angustata</name>
    <dbReference type="NCBI Taxonomy" id="152316"/>
    <lineage>
        <taxon>Eukaryota</taxon>
        <taxon>Fungi</taxon>
        <taxon>Dikarya</taxon>
        <taxon>Ascomycota</taxon>
        <taxon>Pezizomycotina</taxon>
        <taxon>Sordariomycetes</taxon>
        <taxon>Xylariomycetidae</taxon>
        <taxon>Amphisphaeriales</taxon>
        <taxon>Sporocadaceae</taxon>
        <taxon>Truncatella</taxon>
    </lineage>
</organism>
<comment type="caution">
    <text evidence="3">The sequence shown here is derived from an EMBL/GenBank/DDBJ whole genome shotgun (WGS) entry which is preliminary data.</text>
</comment>
<dbReference type="InterPro" id="IPR013216">
    <property type="entry name" value="Methyltransf_11"/>
</dbReference>
<dbReference type="PANTHER" id="PTHR43591:SF105">
    <property type="entry name" value="METHYLTRANSFERASE DOMAIN-CONTAINING PROTEIN-RELATED"/>
    <property type="match status" value="1"/>
</dbReference>
<dbReference type="GO" id="GO:0032259">
    <property type="term" value="P:methylation"/>
    <property type="evidence" value="ECO:0007669"/>
    <property type="project" value="UniProtKB-KW"/>
</dbReference>
<name>A0A9P9A251_9PEZI</name>
<keyword evidence="4" id="KW-1185">Reference proteome</keyword>
<dbReference type="CDD" id="cd02440">
    <property type="entry name" value="AdoMet_MTases"/>
    <property type="match status" value="1"/>
</dbReference>
<dbReference type="GeneID" id="70128128"/>
<dbReference type="Gene3D" id="3.40.50.150">
    <property type="entry name" value="Vaccinia Virus protein VP39"/>
    <property type="match status" value="1"/>
</dbReference>
<evidence type="ECO:0000256" key="1">
    <source>
        <dbReference type="ARBA" id="ARBA00038158"/>
    </source>
</evidence>
<gene>
    <name evidence="3" type="ORF">BKA67DRAFT_530426</name>
</gene>
<dbReference type="EMBL" id="JAGPXC010000001">
    <property type="protein sequence ID" value="KAH6660316.1"/>
    <property type="molecule type" value="Genomic_DNA"/>
</dbReference>
<dbReference type="GO" id="GO:0008757">
    <property type="term" value="F:S-adenosylmethionine-dependent methyltransferase activity"/>
    <property type="evidence" value="ECO:0007669"/>
    <property type="project" value="InterPro"/>
</dbReference>
<dbReference type="AlphaFoldDB" id="A0A9P9A251"/>